<organism evidence="1">
    <name type="scientific">hydrothermal vent metagenome</name>
    <dbReference type="NCBI Taxonomy" id="652676"/>
    <lineage>
        <taxon>unclassified sequences</taxon>
        <taxon>metagenomes</taxon>
        <taxon>ecological metagenomes</taxon>
    </lineage>
</organism>
<accession>A0A3B0UM80</accession>
<protein>
    <submittedName>
        <fullName evidence="1">Uncharacterized protein</fullName>
    </submittedName>
</protein>
<name>A0A3B0UM80_9ZZZZ</name>
<sequence length="75" mass="8813">MNNRRTLMVFLSDMFPGTSGREHPAMKCAVKGWKIYHYNDRPAIRRWLMADQNINMHYPNHTALILSQIIEENAP</sequence>
<dbReference type="AlphaFoldDB" id="A0A3B0UM80"/>
<evidence type="ECO:0000313" key="1">
    <source>
        <dbReference type="EMBL" id="VAW30230.1"/>
    </source>
</evidence>
<gene>
    <name evidence="1" type="ORF">MNBD_BACTEROID07-2053</name>
</gene>
<reference evidence="1" key="1">
    <citation type="submission" date="2018-06" db="EMBL/GenBank/DDBJ databases">
        <authorList>
            <person name="Zhirakovskaya E."/>
        </authorList>
    </citation>
    <scope>NUCLEOTIDE SEQUENCE</scope>
</reference>
<proteinExistence type="predicted"/>
<dbReference type="EMBL" id="UOET01000490">
    <property type="protein sequence ID" value="VAW30230.1"/>
    <property type="molecule type" value="Genomic_DNA"/>
</dbReference>